<evidence type="ECO:0000313" key="1">
    <source>
        <dbReference type="EMBL" id="KAJ8883187.1"/>
    </source>
</evidence>
<evidence type="ECO:0000313" key="2">
    <source>
        <dbReference type="Proteomes" id="UP001159363"/>
    </source>
</evidence>
<sequence>MDDDGRLRDDGGRGVRGVNGREGIAVLFGYWACVTDLICIVPRTGHLPHKIKKTNAYHWDIKKTDKIEGHRRLASEFQSAVMSKFSRTLEQTAESSRKVGYVAAAAFRLLFSYLREPGLVPGGVNRIFSCEYRAGRCRWLADFIGDFPFPPSLHFGAVPYPAHFALTGSQDLDVNSRPNLSILYSTWPLVWGFSRGTPVSLAAAFRRPSIFVSFHTHWLRKPCFEALIKISQFST</sequence>
<dbReference type="Proteomes" id="UP001159363">
    <property type="component" value="Chromosome 4"/>
</dbReference>
<keyword evidence="2" id="KW-1185">Reference proteome</keyword>
<dbReference type="EMBL" id="JARBHB010000005">
    <property type="protein sequence ID" value="KAJ8883187.1"/>
    <property type="molecule type" value="Genomic_DNA"/>
</dbReference>
<reference evidence="1 2" key="1">
    <citation type="submission" date="2023-02" db="EMBL/GenBank/DDBJ databases">
        <title>LHISI_Scaffold_Assembly.</title>
        <authorList>
            <person name="Stuart O.P."/>
            <person name="Cleave R."/>
            <person name="Magrath M.J.L."/>
            <person name="Mikheyev A.S."/>
        </authorList>
    </citation>
    <scope>NUCLEOTIDE SEQUENCE [LARGE SCALE GENOMIC DNA]</scope>
    <source>
        <strain evidence="1">Daus_M_001</strain>
        <tissue evidence="1">Leg muscle</tissue>
    </source>
</reference>
<accession>A0ABQ9HFS8</accession>
<proteinExistence type="predicted"/>
<comment type="caution">
    <text evidence="1">The sequence shown here is derived from an EMBL/GenBank/DDBJ whole genome shotgun (WGS) entry which is preliminary data.</text>
</comment>
<protein>
    <submittedName>
        <fullName evidence="1">Uncharacterized protein</fullName>
    </submittedName>
</protein>
<name>A0ABQ9HFS8_9NEOP</name>
<gene>
    <name evidence="1" type="ORF">PR048_015027</name>
</gene>
<organism evidence="1 2">
    <name type="scientific">Dryococelus australis</name>
    <dbReference type="NCBI Taxonomy" id="614101"/>
    <lineage>
        <taxon>Eukaryota</taxon>
        <taxon>Metazoa</taxon>
        <taxon>Ecdysozoa</taxon>
        <taxon>Arthropoda</taxon>
        <taxon>Hexapoda</taxon>
        <taxon>Insecta</taxon>
        <taxon>Pterygota</taxon>
        <taxon>Neoptera</taxon>
        <taxon>Polyneoptera</taxon>
        <taxon>Phasmatodea</taxon>
        <taxon>Verophasmatodea</taxon>
        <taxon>Anareolatae</taxon>
        <taxon>Phasmatidae</taxon>
        <taxon>Eurycanthinae</taxon>
        <taxon>Dryococelus</taxon>
    </lineage>
</organism>